<dbReference type="Proteomes" id="UP001199525">
    <property type="component" value="Unassembled WGS sequence"/>
</dbReference>
<sequence length="74" mass="8290">MYRFWGLDIKANSVHSSKFSNPRTSSFNKSLTAWVQMAIAPISLADQQLSQYLGIYLTASLPCFSGVTFSEDHK</sequence>
<name>A0ABS8I7M8_9NOSO</name>
<gene>
    <name evidence="1" type="ORF">LC586_10785</name>
</gene>
<reference evidence="1 2" key="1">
    <citation type="journal article" date="2021" name="Microorganisms">
        <title>Genome Evolution of Filamentous Cyanobacterium Nostoc Species: From Facultative Symbiosis to Free Living.</title>
        <authorList>
            <person name="Huo D."/>
            <person name="Li H."/>
            <person name="Cai F."/>
            <person name="Guo X."/>
            <person name="Qiao Z."/>
            <person name="Wang W."/>
            <person name="Yu G."/>
            <person name="Li R."/>
        </authorList>
    </citation>
    <scope>NUCLEOTIDE SEQUENCE [LARGE SCALE GENOMIC DNA]</scope>
    <source>
        <strain evidence="1 2">CHAB 5714</strain>
    </source>
</reference>
<evidence type="ECO:0000313" key="1">
    <source>
        <dbReference type="EMBL" id="MCC5599699.1"/>
    </source>
</evidence>
<evidence type="ECO:0000313" key="2">
    <source>
        <dbReference type="Proteomes" id="UP001199525"/>
    </source>
</evidence>
<comment type="caution">
    <text evidence="1">The sequence shown here is derived from an EMBL/GenBank/DDBJ whole genome shotgun (WGS) entry which is preliminary data.</text>
</comment>
<keyword evidence="2" id="KW-1185">Reference proteome</keyword>
<protein>
    <recommendedName>
        <fullName evidence="3">Transposase</fullName>
    </recommendedName>
</protein>
<organism evidence="1 2">
    <name type="scientific">Nostoc favosum CHAB5714</name>
    <dbReference type="NCBI Taxonomy" id="2780399"/>
    <lineage>
        <taxon>Bacteria</taxon>
        <taxon>Bacillati</taxon>
        <taxon>Cyanobacteriota</taxon>
        <taxon>Cyanophyceae</taxon>
        <taxon>Nostocales</taxon>
        <taxon>Nostocaceae</taxon>
        <taxon>Nostoc</taxon>
        <taxon>Nostoc favosum</taxon>
    </lineage>
</organism>
<evidence type="ECO:0008006" key="3">
    <source>
        <dbReference type="Google" id="ProtNLM"/>
    </source>
</evidence>
<accession>A0ABS8I7M8</accession>
<proteinExistence type="predicted"/>
<dbReference type="EMBL" id="JAIVFQ010000011">
    <property type="protein sequence ID" value="MCC5599699.1"/>
    <property type="molecule type" value="Genomic_DNA"/>
</dbReference>
<dbReference type="RefSeq" id="WP_229484521.1">
    <property type="nucleotide sequence ID" value="NZ_JAIVFQ010000011.1"/>
</dbReference>